<evidence type="ECO:0000313" key="2">
    <source>
        <dbReference type="EMBL" id="CDW81862.1"/>
    </source>
</evidence>
<name>A0A078AK81_STYLE</name>
<proteinExistence type="predicted"/>
<reference evidence="2 3" key="1">
    <citation type="submission" date="2014-06" db="EMBL/GenBank/DDBJ databases">
        <authorList>
            <person name="Swart Estienne"/>
        </authorList>
    </citation>
    <scope>NUCLEOTIDE SEQUENCE [LARGE SCALE GENOMIC DNA]</scope>
    <source>
        <strain evidence="2 3">130c</strain>
    </source>
</reference>
<dbReference type="SUPFAM" id="SSF81631">
    <property type="entry name" value="PAP/OAS1 substrate-binding domain"/>
    <property type="match status" value="1"/>
</dbReference>
<dbReference type="EMBL" id="CCKQ01010346">
    <property type="protein sequence ID" value="CDW81862.1"/>
    <property type="molecule type" value="Genomic_DNA"/>
</dbReference>
<dbReference type="InParanoid" id="A0A078AK81"/>
<evidence type="ECO:0000313" key="3">
    <source>
        <dbReference type="Proteomes" id="UP000039865"/>
    </source>
</evidence>
<gene>
    <name evidence="2" type="primary">Contig17254.g18373</name>
    <name evidence="2" type="ORF">STYLEM_10886</name>
</gene>
<dbReference type="AlphaFoldDB" id="A0A078AK81"/>
<dbReference type="Proteomes" id="UP000039865">
    <property type="component" value="Unassembled WGS sequence"/>
</dbReference>
<protein>
    <submittedName>
        <fullName evidence="2">Uncharacterized protein</fullName>
    </submittedName>
</protein>
<accession>A0A078AK81</accession>
<feature type="coiled-coil region" evidence="1">
    <location>
        <begin position="244"/>
        <end position="271"/>
    </location>
</feature>
<keyword evidence="3" id="KW-1185">Reference proteome</keyword>
<evidence type="ECO:0000256" key="1">
    <source>
        <dbReference type="SAM" id="Coils"/>
    </source>
</evidence>
<keyword evidence="1" id="KW-0175">Coiled coil</keyword>
<sequence>MIRYISRVIQDISIQQKKDFHNSNEFRLLKKALIRLNTISIIFNKVNDLNYQLFIFNDNQIMNALILEVYFSDIESEIDLDQNSQQNLEQGKFFQRMFNNNLMSKTLSMGFEKTFNTMKLFEKQDFQILSIRRVIYEIIAGVEIIRKLRSQLITGTFAIMKIIENYLLKGISEFLEKNKDKLNELQKRDRNNTDSNMMINDYSKEFYESFSLLYQCLVQLRYSFDHKFKIKAEITSLTFEFKVEVDENNQVKKFQKKVEKLQNKLDNIYFAEIFQFLEKFIKLDIGEQYNLKYQNQSPQQILFELQKNLKSQPIQSDQNQEEEERKEYEKYLQSDAFKLVQENMLNELLNIKNSTLKTLELNLEEAYEFCNNLYQDQEQRKKSFISKSEIIKSFFYYLLALIRGIRAFNFTENICKYLKLSFEFLKEKASDSKQRKIKDAISICYEKLRNKALNDENLKEIADFQSNIKLMAVLNKEISSYVLERIAKNPNLKQKLEIKVDLIGLSGAGIQFKNSTIKIQISSKWWNLVLDEVKIGEKDQNYFIGFRILKFDNSRRFYVKFDQQQGISQEIASFVFKIKVDYYESQRDVMLPKLIKSYLELGQGIYKRMATFWIFFLRLTQLSGYSRQYQYISSTSYLLILINFLQSQYQLPNLQEDKDKYNPSFLSQEKLTTYEKEQYEKRRSLDSKNNNYNPDKRTLTVSYFMLNDDWAKSKDEQLRQQRQKILPSSHKEKFEVTLMRFFRFICNKISQRSMIIDVQKGKMKSTNRDPNYFLVIWHPFIPQINLAEYFTNEKEFQRLIKMHKELIRAAGENRLMEFIINVAKEFPDDTMN</sequence>
<organism evidence="2 3">
    <name type="scientific">Stylonychia lemnae</name>
    <name type="common">Ciliate</name>
    <dbReference type="NCBI Taxonomy" id="5949"/>
    <lineage>
        <taxon>Eukaryota</taxon>
        <taxon>Sar</taxon>
        <taxon>Alveolata</taxon>
        <taxon>Ciliophora</taxon>
        <taxon>Intramacronucleata</taxon>
        <taxon>Spirotrichea</taxon>
        <taxon>Stichotrichia</taxon>
        <taxon>Sporadotrichida</taxon>
        <taxon>Oxytrichidae</taxon>
        <taxon>Stylonychinae</taxon>
        <taxon>Stylonychia</taxon>
    </lineage>
</organism>